<evidence type="ECO:0000313" key="4">
    <source>
        <dbReference type="EMBL" id="RYN80049.1"/>
    </source>
</evidence>
<evidence type="ECO:0000313" key="5">
    <source>
        <dbReference type="Proteomes" id="UP000077248"/>
    </source>
</evidence>
<reference evidence="6" key="2">
    <citation type="journal article" date="2019" name="bioRxiv">
        <title>Genomics, evolutionary history and diagnostics of the Alternaria alternata species group including apple and Asian pear pathotypes.</title>
        <authorList>
            <person name="Armitage A.D."/>
            <person name="Cockerton H.M."/>
            <person name="Sreenivasaprasad S."/>
            <person name="Woodhall J.W."/>
            <person name="Lane C.R."/>
            <person name="Harrison R.J."/>
            <person name="Clarkson J.P."/>
        </authorList>
    </citation>
    <scope>NUCLEOTIDE SEQUENCE [LARGE SCALE GENOMIC DNA]</scope>
    <source>
        <strain evidence="6">FERA 1177</strain>
    </source>
</reference>
<feature type="transmembrane region" description="Helical" evidence="1">
    <location>
        <begin position="242"/>
        <end position="263"/>
    </location>
</feature>
<dbReference type="InterPro" id="IPR046529">
    <property type="entry name" value="DUF6594"/>
</dbReference>
<evidence type="ECO:0000259" key="2">
    <source>
        <dbReference type="Pfam" id="PF20237"/>
    </source>
</evidence>
<evidence type="ECO:0000256" key="1">
    <source>
        <dbReference type="SAM" id="Phobius"/>
    </source>
</evidence>
<dbReference type="AlphaFoldDB" id="A0A177D8M2"/>
<dbReference type="Pfam" id="PF20237">
    <property type="entry name" value="DUF6594"/>
    <property type="match status" value="1"/>
</dbReference>
<dbReference type="Proteomes" id="UP000291422">
    <property type="component" value="Unassembled WGS sequence"/>
</dbReference>
<accession>A0A177D8M2</accession>
<name>A0A177D8M2_ALTAL</name>
<reference evidence="3 5" key="1">
    <citation type="submission" date="2016-05" db="EMBL/GenBank/DDBJ databases">
        <title>Comparative analysis of secretome profiles of manganese(II)-oxidizing ascomycete fungi.</title>
        <authorList>
            <consortium name="DOE Joint Genome Institute"/>
            <person name="Zeiner C.A."/>
            <person name="Purvine S.O."/>
            <person name="Zink E.M."/>
            <person name="Wu S."/>
            <person name="Pasa-Tolic L."/>
            <person name="Chaput D.L."/>
            <person name="Haridas S."/>
            <person name="Grigoriev I.V."/>
            <person name="Santelli C.M."/>
            <person name="Hansel C.M."/>
        </authorList>
    </citation>
    <scope>NUCLEOTIDE SEQUENCE [LARGE SCALE GENOMIC DNA]</scope>
    <source>
        <strain evidence="3 5">SRC1lrK2f</strain>
    </source>
</reference>
<evidence type="ECO:0000313" key="6">
    <source>
        <dbReference type="Proteomes" id="UP000291422"/>
    </source>
</evidence>
<keyword evidence="5" id="KW-1185">Reference proteome</keyword>
<keyword evidence="1" id="KW-0472">Membrane</keyword>
<reference evidence="4" key="3">
    <citation type="journal article" date="2019" name="J. ISSAAS">
        <title>Genomics, evolutionary history and diagnostics of the Alternaria alternata species group including apple and Asian pear pathotypes.</title>
        <authorList>
            <person name="Armitage A.D."/>
            <person name="Cockerton H.M."/>
            <person name="Sreenivasaprasad S."/>
            <person name="Woodhall J."/>
            <person name="Lane C."/>
            <person name="Harrison R.J."/>
            <person name="Clarkson J.P."/>
        </authorList>
    </citation>
    <scope>NUCLEOTIDE SEQUENCE</scope>
    <source>
        <strain evidence="4">FERA 1177</strain>
    </source>
</reference>
<organism evidence="3 5">
    <name type="scientific">Alternaria alternata</name>
    <name type="common">Alternaria rot fungus</name>
    <name type="synonym">Torula alternata</name>
    <dbReference type="NCBI Taxonomy" id="5599"/>
    <lineage>
        <taxon>Eukaryota</taxon>
        <taxon>Fungi</taxon>
        <taxon>Dikarya</taxon>
        <taxon>Ascomycota</taxon>
        <taxon>Pezizomycotina</taxon>
        <taxon>Dothideomycetes</taxon>
        <taxon>Pleosporomycetidae</taxon>
        <taxon>Pleosporales</taxon>
        <taxon>Pleosporineae</taxon>
        <taxon>Pleosporaceae</taxon>
        <taxon>Alternaria</taxon>
        <taxon>Alternaria sect. Alternaria</taxon>
        <taxon>Alternaria alternata complex</taxon>
    </lineage>
</organism>
<dbReference type="EMBL" id="PDXD01000004">
    <property type="protein sequence ID" value="RYN80049.1"/>
    <property type="molecule type" value="Genomic_DNA"/>
</dbReference>
<gene>
    <name evidence="4" type="ORF">AA0117_g3237</name>
    <name evidence="3" type="ORF">CC77DRAFT_412176</name>
</gene>
<proteinExistence type="predicted"/>
<keyword evidence="1" id="KW-0812">Transmembrane</keyword>
<sequence length="289" mass="33011">MQGIRYQYSKLYGDFVQDPELAKFRRYLDYWSWMLYNENWEIEQKIRECNEIVANIHSVPPTRSVYTLMDYPQTYVKKQDPTLESKIEDLKKLIRRYGKDLTLAHAIANLPSQPEIWARHFSEYTEAFQDGRFGPTNEDATVYSQVPSHADTCSLKASEVDQQDHLTSFAIRHLKSINIRLRKWIARGSKERSEEEGAAPEQFVGLEKIVMVANVFAGIYVPVFFAACLGVLSSIQSEKWRIVVLGAFGLMLTALLILCVPTLKRSDMFAITGAFFAVGGIFVGARSMD</sequence>
<feature type="domain" description="DUF6594" evidence="2">
    <location>
        <begin position="11"/>
        <end position="278"/>
    </location>
</feature>
<dbReference type="GeneID" id="29117209"/>
<dbReference type="Proteomes" id="UP000077248">
    <property type="component" value="Unassembled WGS sequence"/>
</dbReference>
<protein>
    <recommendedName>
        <fullName evidence="2">DUF6594 domain-containing protein</fullName>
    </recommendedName>
</protein>
<dbReference type="RefSeq" id="XP_018381456.1">
    <property type="nucleotide sequence ID" value="XM_018531615.1"/>
</dbReference>
<dbReference type="KEGG" id="aalt:CC77DRAFT_412176"/>
<dbReference type="PANTHER" id="PTHR34502:SF4">
    <property type="entry name" value="DUF6594 DOMAIN-CONTAINING PROTEIN"/>
    <property type="match status" value="1"/>
</dbReference>
<dbReference type="OMA" id="CMSERIM"/>
<keyword evidence="1" id="KW-1133">Transmembrane helix</keyword>
<dbReference type="PANTHER" id="PTHR34502">
    <property type="entry name" value="DUF6594 DOMAIN-CONTAINING PROTEIN-RELATED"/>
    <property type="match status" value="1"/>
</dbReference>
<feature type="transmembrane region" description="Helical" evidence="1">
    <location>
        <begin position="269"/>
        <end position="285"/>
    </location>
</feature>
<evidence type="ECO:0000313" key="3">
    <source>
        <dbReference type="EMBL" id="OAG16035.1"/>
    </source>
</evidence>
<dbReference type="EMBL" id="KV441491">
    <property type="protein sequence ID" value="OAG16035.1"/>
    <property type="molecule type" value="Genomic_DNA"/>
</dbReference>
<feature type="transmembrane region" description="Helical" evidence="1">
    <location>
        <begin position="209"/>
        <end position="235"/>
    </location>
</feature>
<dbReference type="VEuPathDB" id="FungiDB:CC77DRAFT_412176"/>